<dbReference type="InterPro" id="IPR009075">
    <property type="entry name" value="AcylCo_DH/oxidase_C"/>
</dbReference>
<dbReference type="Pfam" id="PF09317">
    <property type="entry name" value="ACDH_C"/>
    <property type="match status" value="1"/>
</dbReference>
<sequence>MTLLFLAIIVLTLMVFAYNRIPLGICVAVLVAITVVLTELREVYYTPSWFRWMYGILAVTLLGFSIRPLRRLLISNRLLPIFRKVLPKMSDTEREALDAGTVWWDAELFSGRPRWRRLLKTPAPSLSAREQAFLDGPVEELCRMLDDWEICDHYRRLPEPIWSFLREHRFFSMIIPESFGGLGFSAQGNSAVVMKLASRNLTTAVTVMVPNSLGPGELLLHYGTDAQKNHYLPRLASGEDIPCFALTGPTAGSDAAGMPDTGVVCMGEHDGQQVLGFRLNWNKRYITLAPVATVLGLAFRALDPDGLLGEDPEPGITCALIPVDTPGIEIGNRHMPVGSVFQNGPTRGKDVFIPMDWVIGGQPRVGQGWRMLMQSLAAGRAISLPALGTSGGKMSALLTGAYARVRKQFDLPIGLFEGVQEPLARIAGRTYRMDAARRLTLVALDEGEKPSVLSAIVKYQLTEGNRQTLNDAMDIHGGKGIITGPNNYLAHAYQAVPISITVEGANILTRSLIIFGQGAIRAHPWLLKEMRAAGAPPSSKARRDFDHALFSHVGYVISNKVRAFVLGVTGGWSTRAPVRGKTARYYRQLTRLSAAFAFLGDSVLLVLGGKFKFRETLSGRFADALIHLYLASAVLKRFEDDGRPAEDLPLVQWSLDDSLYKIQQSLLGVMQNYPLPGMGRLLKWAVFPLGLPYQPPSDAVAQASARLILAETASRDRITEGVFISDADDAAGRVLNAFHLVLESADAEQAIRNALKESVTIDNYTSLVRRAVESGVITEEQATAVRLAQQAAAKVIAVDDFPKSAIEGFDKSPFRPASDRYAQADTSRTEAPAG</sequence>
<evidence type="ECO:0000256" key="1">
    <source>
        <dbReference type="ARBA" id="ARBA00001974"/>
    </source>
</evidence>
<evidence type="ECO:0000259" key="16">
    <source>
        <dbReference type="Pfam" id="PF00441"/>
    </source>
</evidence>
<evidence type="ECO:0000256" key="9">
    <source>
        <dbReference type="ARBA" id="ARBA00022832"/>
    </source>
</evidence>
<keyword evidence="9" id="KW-0276">Fatty acid metabolism</keyword>
<feature type="region of interest" description="Disordered" evidence="14">
    <location>
        <begin position="806"/>
        <end position="834"/>
    </location>
</feature>
<evidence type="ECO:0000313" key="20">
    <source>
        <dbReference type="EMBL" id="KAA9132032.1"/>
    </source>
</evidence>
<dbReference type="PANTHER" id="PTHR48083:SF33">
    <property type="entry name" value="ACYL-COENZYME A DEHYDROGENASE"/>
    <property type="match status" value="1"/>
</dbReference>
<evidence type="ECO:0000259" key="18">
    <source>
        <dbReference type="Pfam" id="PF02771"/>
    </source>
</evidence>
<dbReference type="Gene3D" id="2.40.110.10">
    <property type="entry name" value="Butyryl-CoA Dehydrogenase, subunit A, domain 2"/>
    <property type="match status" value="1"/>
</dbReference>
<dbReference type="FunFam" id="1.10.540.10:FF:000004">
    <property type="entry name" value="Acyl-CoA dehydrogenase"/>
    <property type="match status" value="1"/>
</dbReference>
<dbReference type="EMBL" id="VYXP01000004">
    <property type="protein sequence ID" value="KAA9132032.1"/>
    <property type="molecule type" value="Genomic_DNA"/>
</dbReference>
<evidence type="ECO:0000256" key="15">
    <source>
        <dbReference type="SAM" id="Phobius"/>
    </source>
</evidence>
<dbReference type="Gene3D" id="1.10.540.10">
    <property type="entry name" value="Acyl-CoA dehydrogenase/oxidase, N-terminal domain"/>
    <property type="match status" value="1"/>
</dbReference>
<dbReference type="FunFam" id="2.40.110.10:FF:000010">
    <property type="entry name" value="Acyl-CoA dehydrogenase"/>
    <property type="match status" value="1"/>
</dbReference>
<dbReference type="Pfam" id="PF02770">
    <property type="entry name" value="Acyl-CoA_dh_M"/>
    <property type="match status" value="1"/>
</dbReference>
<dbReference type="GO" id="GO:0005737">
    <property type="term" value="C:cytoplasm"/>
    <property type="evidence" value="ECO:0007669"/>
    <property type="project" value="TreeGrafter"/>
</dbReference>
<evidence type="ECO:0000256" key="10">
    <source>
        <dbReference type="ARBA" id="ARBA00023002"/>
    </source>
</evidence>
<comment type="cofactor">
    <cofactor evidence="1">
        <name>FAD</name>
        <dbReference type="ChEBI" id="CHEBI:57692"/>
    </cofactor>
</comment>
<dbReference type="FunFam" id="1.20.140.10:FF:000009">
    <property type="entry name" value="Acyl-CoA dehydrogenase"/>
    <property type="match status" value="1"/>
</dbReference>
<protein>
    <recommendedName>
        <fullName evidence="6">Acyl-coenzyme A dehydrogenase</fullName>
        <ecNumber evidence="4">1.3.8.7</ecNumber>
        <ecNumber evidence="5">1.3.8.8</ecNumber>
    </recommendedName>
</protein>
<dbReference type="EC" id="1.3.8.7" evidence="4"/>
<comment type="pathway">
    <text evidence="2">Lipid metabolism; fatty acid beta-oxidation.</text>
</comment>
<evidence type="ECO:0000256" key="6">
    <source>
        <dbReference type="ARBA" id="ARBA00020144"/>
    </source>
</evidence>
<keyword evidence="15" id="KW-0472">Membrane</keyword>
<dbReference type="GO" id="GO:0004466">
    <property type="term" value="F:long-chain fatty acyl-CoA dehydrogenase activity"/>
    <property type="evidence" value="ECO:0007669"/>
    <property type="project" value="UniProtKB-EC"/>
</dbReference>
<dbReference type="RefSeq" id="WP_150863822.1">
    <property type="nucleotide sequence ID" value="NZ_VYXP01000004.1"/>
</dbReference>
<evidence type="ECO:0000256" key="4">
    <source>
        <dbReference type="ARBA" id="ARBA00012033"/>
    </source>
</evidence>
<evidence type="ECO:0000256" key="7">
    <source>
        <dbReference type="ARBA" id="ARBA00022630"/>
    </source>
</evidence>
<dbReference type="InterPro" id="IPR037069">
    <property type="entry name" value="AcylCoA_DH/ox_N_sf"/>
</dbReference>
<feature type="domain" description="Acyl-CoA dehydrogenase/oxidase C-terminal" evidence="16">
    <location>
        <begin position="366"/>
        <end position="513"/>
    </location>
</feature>
<evidence type="ECO:0000256" key="3">
    <source>
        <dbReference type="ARBA" id="ARBA00009347"/>
    </source>
</evidence>
<evidence type="ECO:0000256" key="11">
    <source>
        <dbReference type="ARBA" id="ARBA00023098"/>
    </source>
</evidence>
<comment type="catalytic activity">
    <reaction evidence="12">
        <text>a medium-chain 2,3-saturated fatty acyl-CoA + oxidized [electron-transfer flavoprotein] + H(+) = a medium-chain (2E)-enoyl-CoA + reduced [electron-transfer flavoprotein]</text>
        <dbReference type="Rhea" id="RHEA:14477"/>
        <dbReference type="Rhea" id="RHEA-COMP:10685"/>
        <dbReference type="Rhea" id="RHEA-COMP:10686"/>
        <dbReference type="ChEBI" id="CHEBI:15378"/>
        <dbReference type="ChEBI" id="CHEBI:57692"/>
        <dbReference type="ChEBI" id="CHEBI:58307"/>
        <dbReference type="ChEBI" id="CHEBI:83723"/>
        <dbReference type="ChEBI" id="CHEBI:83726"/>
        <dbReference type="EC" id="1.3.8.7"/>
    </reaction>
</comment>
<evidence type="ECO:0000313" key="21">
    <source>
        <dbReference type="Proteomes" id="UP000325372"/>
    </source>
</evidence>
<keyword evidence="15" id="KW-0812">Transmembrane</keyword>
<dbReference type="Pfam" id="PF00441">
    <property type="entry name" value="Acyl-CoA_dh_1"/>
    <property type="match status" value="1"/>
</dbReference>
<dbReference type="NCBIfam" id="NF007000">
    <property type="entry name" value="PRK09463.1"/>
    <property type="match status" value="1"/>
</dbReference>
<dbReference type="Gene3D" id="1.20.140.10">
    <property type="entry name" value="Butyryl-CoA Dehydrogenase, subunit A, domain 3"/>
    <property type="match status" value="1"/>
</dbReference>
<dbReference type="InterPro" id="IPR050741">
    <property type="entry name" value="Acyl-CoA_dehydrogenase"/>
</dbReference>
<organism evidence="20 21">
    <name type="scientific">Marinihelvus fidelis</name>
    <dbReference type="NCBI Taxonomy" id="2613842"/>
    <lineage>
        <taxon>Bacteria</taxon>
        <taxon>Pseudomonadati</taxon>
        <taxon>Pseudomonadota</taxon>
        <taxon>Gammaproteobacteria</taxon>
        <taxon>Chromatiales</taxon>
        <taxon>Wenzhouxiangellaceae</taxon>
        <taxon>Marinihelvus</taxon>
    </lineage>
</organism>
<dbReference type="InterPro" id="IPR013786">
    <property type="entry name" value="AcylCoA_DH/ox_N"/>
</dbReference>
<dbReference type="GO" id="GO:0070991">
    <property type="term" value="F:medium-chain fatty acyl-CoA dehydrogenase activity"/>
    <property type="evidence" value="ECO:0007669"/>
    <property type="project" value="UniProtKB-EC"/>
</dbReference>
<evidence type="ECO:0000256" key="8">
    <source>
        <dbReference type="ARBA" id="ARBA00022827"/>
    </source>
</evidence>
<dbReference type="Pfam" id="PF02771">
    <property type="entry name" value="Acyl-CoA_dh_N"/>
    <property type="match status" value="1"/>
</dbReference>
<evidence type="ECO:0000259" key="19">
    <source>
        <dbReference type="Pfam" id="PF09317"/>
    </source>
</evidence>
<keyword evidence="21" id="KW-1185">Reference proteome</keyword>
<keyword evidence="7" id="KW-0285">Flavoprotein</keyword>
<name>A0A5N0TAN8_9GAMM</name>
<dbReference type="UniPathway" id="UPA00659"/>
<dbReference type="GO" id="GO:0033539">
    <property type="term" value="P:fatty acid beta-oxidation using acyl-CoA dehydrogenase"/>
    <property type="evidence" value="ECO:0007669"/>
    <property type="project" value="InterPro"/>
</dbReference>
<evidence type="ECO:0000256" key="2">
    <source>
        <dbReference type="ARBA" id="ARBA00005005"/>
    </source>
</evidence>
<comment type="caution">
    <text evidence="20">The sequence shown here is derived from an EMBL/GenBank/DDBJ whole genome shotgun (WGS) entry which is preliminary data.</text>
</comment>
<dbReference type="GO" id="GO:0050660">
    <property type="term" value="F:flavin adenine dinucleotide binding"/>
    <property type="evidence" value="ECO:0007669"/>
    <property type="project" value="InterPro"/>
</dbReference>
<dbReference type="InterPro" id="IPR046373">
    <property type="entry name" value="Acyl-CoA_Oxase/DH_mid-dom_sf"/>
</dbReference>
<dbReference type="SUPFAM" id="SSF56645">
    <property type="entry name" value="Acyl-CoA dehydrogenase NM domain-like"/>
    <property type="match status" value="1"/>
</dbReference>
<accession>A0A5N0TAN8</accession>
<dbReference type="NCBIfam" id="NF009586">
    <property type="entry name" value="PRK13026.1"/>
    <property type="match status" value="1"/>
</dbReference>
<proteinExistence type="inferred from homology"/>
<gene>
    <name evidence="20" type="ORF">F3N42_07630</name>
</gene>
<dbReference type="CDD" id="cd00567">
    <property type="entry name" value="ACAD"/>
    <property type="match status" value="1"/>
</dbReference>
<feature type="transmembrane region" description="Helical" evidence="15">
    <location>
        <begin position="49"/>
        <end position="69"/>
    </location>
</feature>
<dbReference type="SUPFAM" id="SSF47203">
    <property type="entry name" value="Acyl-CoA dehydrogenase C-terminal domain-like"/>
    <property type="match status" value="1"/>
</dbReference>
<feature type="domain" description="Acyl-CoA oxidase/dehydrogenase middle" evidence="17">
    <location>
        <begin position="243"/>
        <end position="338"/>
    </location>
</feature>
<keyword evidence="8" id="KW-0274">FAD</keyword>
<keyword evidence="10" id="KW-0560">Oxidoreductase</keyword>
<dbReference type="EC" id="1.3.8.8" evidence="5"/>
<dbReference type="InterPro" id="IPR006091">
    <property type="entry name" value="Acyl-CoA_Oxase/DH_mid-dom"/>
</dbReference>
<dbReference type="AlphaFoldDB" id="A0A5N0TAN8"/>
<comment type="catalytic activity">
    <reaction evidence="13">
        <text>a long-chain 2,3-saturated fatty acyl-CoA + oxidized [electron-transfer flavoprotein] + H(+) = a long-chain (2E)-enoyl-CoA + reduced [electron-transfer flavoprotein]</text>
        <dbReference type="Rhea" id="RHEA:17721"/>
        <dbReference type="Rhea" id="RHEA-COMP:10685"/>
        <dbReference type="Rhea" id="RHEA-COMP:10686"/>
        <dbReference type="ChEBI" id="CHEBI:15378"/>
        <dbReference type="ChEBI" id="CHEBI:57692"/>
        <dbReference type="ChEBI" id="CHEBI:58307"/>
        <dbReference type="ChEBI" id="CHEBI:83721"/>
        <dbReference type="ChEBI" id="CHEBI:83727"/>
        <dbReference type="EC" id="1.3.8.8"/>
    </reaction>
</comment>
<comment type="similarity">
    <text evidence="3">Belongs to the acyl-CoA dehydrogenase family.</text>
</comment>
<dbReference type="InterPro" id="IPR009100">
    <property type="entry name" value="AcylCoA_DH/oxidase_NM_dom_sf"/>
</dbReference>
<dbReference type="InterPro" id="IPR036250">
    <property type="entry name" value="AcylCo_DH-like_C"/>
</dbReference>
<feature type="domain" description="Acyl-CoA dehydrogenase C-terminal bacterial-type" evidence="19">
    <location>
        <begin position="520"/>
        <end position="801"/>
    </location>
</feature>
<feature type="domain" description="Acyl-CoA dehydrogenase/oxidase N-terminal" evidence="18">
    <location>
        <begin position="146"/>
        <end position="239"/>
    </location>
</feature>
<dbReference type="PANTHER" id="PTHR48083">
    <property type="entry name" value="MEDIUM-CHAIN SPECIFIC ACYL-COA DEHYDROGENASE, MITOCHONDRIAL-RELATED"/>
    <property type="match status" value="1"/>
</dbReference>
<dbReference type="Proteomes" id="UP000325372">
    <property type="component" value="Unassembled WGS sequence"/>
</dbReference>
<evidence type="ECO:0000256" key="13">
    <source>
        <dbReference type="ARBA" id="ARBA00049247"/>
    </source>
</evidence>
<evidence type="ECO:0000256" key="5">
    <source>
        <dbReference type="ARBA" id="ARBA00012040"/>
    </source>
</evidence>
<evidence type="ECO:0000256" key="14">
    <source>
        <dbReference type="SAM" id="MobiDB-lite"/>
    </source>
</evidence>
<dbReference type="InterPro" id="IPR015396">
    <property type="entry name" value="FadE_C"/>
</dbReference>
<evidence type="ECO:0000259" key="17">
    <source>
        <dbReference type="Pfam" id="PF02770"/>
    </source>
</evidence>
<keyword evidence="11" id="KW-0443">Lipid metabolism</keyword>
<keyword evidence="15" id="KW-1133">Transmembrane helix</keyword>
<evidence type="ECO:0000256" key="12">
    <source>
        <dbReference type="ARBA" id="ARBA00047882"/>
    </source>
</evidence>
<reference evidence="20 21" key="1">
    <citation type="submission" date="2019-09" db="EMBL/GenBank/DDBJ databases">
        <title>Wenzhouxiangella sp. Genome sequencing and assembly.</title>
        <authorList>
            <person name="Zhang R."/>
        </authorList>
    </citation>
    <scope>NUCLEOTIDE SEQUENCE [LARGE SCALE GENOMIC DNA]</scope>
    <source>
        <strain evidence="20 21">W260</strain>
    </source>
</reference>